<dbReference type="InterPro" id="IPR014710">
    <property type="entry name" value="RmlC-like_jellyroll"/>
</dbReference>
<sequence length="115" mass="12913">MIVTSQEALKRSFVGVDFLLLSHGKESMVTKMLYKNGNTVPGHKHPNEQSGYVISGKYILILEDARHKIGPGDSYTIPSNAEHAIEIIEPGEVLDFFSPPRQDYLRHHQAPMLDI</sequence>
<dbReference type="InterPro" id="IPR011051">
    <property type="entry name" value="RmlC_Cupin_sf"/>
</dbReference>
<dbReference type="HOGENOM" id="CLU_134269_1_1_10"/>
<dbReference type="KEGG" id="cpb:Cphamn1_2403"/>
<proteinExistence type="predicted"/>
<dbReference type="Pfam" id="PF07883">
    <property type="entry name" value="Cupin_2"/>
    <property type="match status" value="1"/>
</dbReference>
<gene>
    <name evidence="2" type="ordered locus">Cphamn1_2403</name>
</gene>
<accession>B3EPR1</accession>
<evidence type="ECO:0000259" key="1">
    <source>
        <dbReference type="Pfam" id="PF07883"/>
    </source>
</evidence>
<dbReference type="InterPro" id="IPR052535">
    <property type="entry name" value="Bacilysin_H2HPP_isomerase"/>
</dbReference>
<dbReference type="PANTHER" id="PTHR40112">
    <property type="entry name" value="H2HPP ISOMERASE"/>
    <property type="match status" value="1"/>
</dbReference>
<evidence type="ECO:0000313" key="2">
    <source>
        <dbReference type="EMBL" id="ACE05301.1"/>
    </source>
</evidence>
<dbReference type="Gene3D" id="2.60.120.10">
    <property type="entry name" value="Jelly Rolls"/>
    <property type="match status" value="1"/>
</dbReference>
<dbReference type="SUPFAM" id="SSF51182">
    <property type="entry name" value="RmlC-like cupins"/>
    <property type="match status" value="1"/>
</dbReference>
<dbReference type="CDD" id="cd02238">
    <property type="entry name" value="cupin_KdgF"/>
    <property type="match status" value="1"/>
</dbReference>
<name>B3EPR1_CHLPB</name>
<dbReference type="EMBL" id="CP001101">
    <property type="protein sequence ID" value="ACE05301.1"/>
    <property type="molecule type" value="Genomic_DNA"/>
</dbReference>
<feature type="domain" description="Cupin type-2" evidence="1">
    <location>
        <begin position="33"/>
        <end position="95"/>
    </location>
</feature>
<dbReference type="InterPro" id="IPR013096">
    <property type="entry name" value="Cupin_2"/>
</dbReference>
<dbReference type="AlphaFoldDB" id="B3EPR1"/>
<dbReference type="STRING" id="331678.Cphamn1_2403"/>
<reference evidence="2" key="1">
    <citation type="submission" date="2008-06" db="EMBL/GenBank/DDBJ databases">
        <title>Complete sequence of Chlorobium phaeobacteroides BS1.</title>
        <authorList>
            <consortium name="US DOE Joint Genome Institute"/>
            <person name="Lucas S."/>
            <person name="Copeland A."/>
            <person name="Lapidus A."/>
            <person name="Glavina del Rio T."/>
            <person name="Dalin E."/>
            <person name="Tice H."/>
            <person name="Bruce D."/>
            <person name="Goodwin L."/>
            <person name="Pitluck S."/>
            <person name="Schmutz J."/>
            <person name="Larimer F."/>
            <person name="Land M."/>
            <person name="Hauser L."/>
            <person name="Kyrpides N."/>
            <person name="Ovchinnikova G."/>
            <person name="Li T."/>
            <person name="Liu Z."/>
            <person name="Zhao F."/>
            <person name="Overmann J."/>
            <person name="Bryant D.A."/>
            <person name="Richardson P."/>
        </authorList>
    </citation>
    <scope>NUCLEOTIDE SEQUENCE [LARGE SCALE GENOMIC DNA]</scope>
    <source>
        <strain evidence="2">BS1</strain>
    </source>
</reference>
<organism evidence="2">
    <name type="scientific">Chlorobium phaeobacteroides (strain BS1)</name>
    <dbReference type="NCBI Taxonomy" id="331678"/>
    <lineage>
        <taxon>Bacteria</taxon>
        <taxon>Pseudomonadati</taxon>
        <taxon>Chlorobiota</taxon>
        <taxon>Chlorobiia</taxon>
        <taxon>Chlorobiales</taxon>
        <taxon>Chlorobiaceae</taxon>
        <taxon>Chlorobium/Pelodictyon group</taxon>
        <taxon>Chlorobium</taxon>
    </lineage>
</organism>
<dbReference type="eggNOG" id="COG1917">
    <property type="taxonomic scope" value="Bacteria"/>
</dbReference>
<dbReference type="PANTHER" id="PTHR40112:SF1">
    <property type="entry name" value="H2HPP ISOMERASE"/>
    <property type="match status" value="1"/>
</dbReference>
<dbReference type="OrthoDB" id="9811153at2"/>
<protein>
    <submittedName>
        <fullName evidence="2">Cupin 2 conserved barrel domain protein</fullName>
    </submittedName>
</protein>